<accession>A0A0D2CQQ8</accession>
<dbReference type="SUPFAM" id="SSF46689">
    <property type="entry name" value="Homeodomain-like"/>
    <property type="match status" value="1"/>
</dbReference>
<reference evidence="9 10" key="1">
    <citation type="submission" date="2015-01" db="EMBL/GenBank/DDBJ databases">
        <title>The Genome Sequence of Cladophialophora immunda CBS83496.</title>
        <authorList>
            <consortium name="The Broad Institute Genomics Platform"/>
            <person name="Cuomo C."/>
            <person name="de Hoog S."/>
            <person name="Gorbushina A."/>
            <person name="Stielow B."/>
            <person name="Teixiera M."/>
            <person name="Abouelleil A."/>
            <person name="Chapman S.B."/>
            <person name="Priest M."/>
            <person name="Young S.K."/>
            <person name="Wortman J."/>
            <person name="Nusbaum C."/>
            <person name="Birren B."/>
        </authorList>
    </citation>
    <scope>NUCLEOTIDE SEQUENCE [LARGE SCALE GENOMIC DNA]</scope>
    <source>
        <strain evidence="9 10">CBS 83496</strain>
    </source>
</reference>
<dbReference type="PROSITE" id="PS50071">
    <property type="entry name" value="HOMEOBOX_2"/>
    <property type="match status" value="1"/>
</dbReference>
<dbReference type="GO" id="GO:0005634">
    <property type="term" value="C:nucleus"/>
    <property type="evidence" value="ECO:0007669"/>
    <property type="project" value="UniProtKB-SubCell"/>
</dbReference>
<dbReference type="OrthoDB" id="6159439at2759"/>
<protein>
    <recommendedName>
        <fullName evidence="8">Homeobox domain-containing protein</fullName>
    </recommendedName>
</protein>
<keyword evidence="2 5" id="KW-0238">DNA-binding</keyword>
<keyword evidence="3 5" id="KW-0371">Homeobox</keyword>
<organism evidence="9 10">
    <name type="scientific">Cladophialophora immunda</name>
    <dbReference type="NCBI Taxonomy" id="569365"/>
    <lineage>
        <taxon>Eukaryota</taxon>
        <taxon>Fungi</taxon>
        <taxon>Dikarya</taxon>
        <taxon>Ascomycota</taxon>
        <taxon>Pezizomycotina</taxon>
        <taxon>Eurotiomycetes</taxon>
        <taxon>Chaetothyriomycetidae</taxon>
        <taxon>Chaetothyriales</taxon>
        <taxon>Herpotrichiellaceae</taxon>
        <taxon>Cladophialophora</taxon>
    </lineage>
</organism>
<dbReference type="InterPro" id="IPR001356">
    <property type="entry name" value="HD"/>
</dbReference>
<dbReference type="GO" id="GO:0000981">
    <property type="term" value="F:DNA-binding transcription factor activity, RNA polymerase II-specific"/>
    <property type="evidence" value="ECO:0007669"/>
    <property type="project" value="InterPro"/>
</dbReference>
<dbReference type="GeneID" id="27339552"/>
<evidence type="ECO:0000256" key="4">
    <source>
        <dbReference type="ARBA" id="ARBA00023242"/>
    </source>
</evidence>
<dbReference type="HOGENOM" id="CLU_023524_1_0_1"/>
<feature type="compositionally biased region" description="Polar residues" evidence="7">
    <location>
        <begin position="29"/>
        <end position="57"/>
    </location>
</feature>
<evidence type="ECO:0000313" key="10">
    <source>
        <dbReference type="Proteomes" id="UP000054466"/>
    </source>
</evidence>
<dbReference type="SMART" id="SM00389">
    <property type="entry name" value="HOX"/>
    <property type="match status" value="1"/>
</dbReference>
<comment type="subcellular location">
    <subcellularLocation>
        <location evidence="1 5 6">Nucleus</location>
    </subcellularLocation>
</comment>
<evidence type="ECO:0000256" key="2">
    <source>
        <dbReference type="ARBA" id="ARBA00023125"/>
    </source>
</evidence>
<dbReference type="AlphaFoldDB" id="A0A0D2CQQ8"/>
<evidence type="ECO:0000256" key="7">
    <source>
        <dbReference type="SAM" id="MobiDB-lite"/>
    </source>
</evidence>
<dbReference type="PANTHER" id="PTHR24324">
    <property type="entry name" value="HOMEOBOX PROTEIN HHEX"/>
    <property type="match status" value="1"/>
</dbReference>
<feature type="region of interest" description="Disordered" evidence="7">
    <location>
        <begin position="1"/>
        <end position="82"/>
    </location>
</feature>
<name>A0A0D2CQQ8_9EURO</name>
<sequence length="637" mass="70043">MGNPDIKVDPMDAMDSLSDPTDLDLDISVESTPSPNASQHTQTTPATSNSSATQGSASAPRRPPRKSTLTQQQKNQKRQRATQDQLVTLEMEFNKNPTPTAATRERIAQEINMTERSVQIWFQNSRRRAKIKMLAKKSLENGEDLDNIPESLRQLLAMQAMESGRPFPRQLLRPGGPMAQYGSGAMLMNGDPNAQGKVVIQHFTCRSLSIGSWRRVGQNAMDLVIFYSPDKACITYYINNDSAGYKIEFPFAFIKSIQLEPGDTAPTVNGAPPRPGGLVIELNRPPNFFMDSSNSGGFYQCGDFTEDQQASQILVHHLGGHPKVLSGQLAKLVSLEAFQNRLNPFDINAMPASAPVSPNMGIVRPASQPNVQFARPQPPHVGMFQEQFGVQHHLHPGRMHPGHKRQRSRSVPIAIDFSMLHGPMPTFHIQQPSPQLAPDQHNLFQPMPQHPVQAPLGPSLQIDTSAGYGMDFRQMPMSATATSPSEFASPGFFPSNPAQPPMQASDFGTPQQFSAPFLSPSPMVDHTMMPSSVSPMPHMGHPDPVIADHSPPLSALHRSASADMFNAHGMMDETLMLGEMYSKQNLNMPMPSPGLDENGMLMMNDMSEFHTPREHMDMPMTPFGTVDPHALQAGLHH</sequence>
<evidence type="ECO:0000256" key="3">
    <source>
        <dbReference type="ARBA" id="ARBA00023155"/>
    </source>
</evidence>
<evidence type="ECO:0000256" key="1">
    <source>
        <dbReference type="ARBA" id="ARBA00004123"/>
    </source>
</evidence>
<dbReference type="GO" id="GO:0030154">
    <property type="term" value="P:cell differentiation"/>
    <property type="evidence" value="ECO:0007669"/>
    <property type="project" value="TreeGrafter"/>
</dbReference>
<feature type="DNA-binding region" description="Homeobox" evidence="5">
    <location>
        <begin position="74"/>
        <end position="133"/>
    </location>
</feature>
<dbReference type="GO" id="GO:0000978">
    <property type="term" value="F:RNA polymerase II cis-regulatory region sequence-specific DNA binding"/>
    <property type="evidence" value="ECO:0007669"/>
    <property type="project" value="TreeGrafter"/>
</dbReference>
<evidence type="ECO:0000259" key="8">
    <source>
        <dbReference type="PROSITE" id="PS50071"/>
    </source>
</evidence>
<evidence type="ECO:0000256" key="6">
    <source>
        <dbReference type="RuleBase" id="RU000682"/>
    </source>
</evidence>
<dbReference type="EMBL" id="KN847040">
    <property type="protein sequence ID" value="KIW33513.1"/>
    <property type="molecule type" value="Genomic_DNA"/>
</dbReference>
<evidence type="ECO:0000256" key="5">
    <source>
        <dbReference type="PROSITE-ProRule" id="PRU00108"/>
    </source>
</evidence>
<dbReference type="InterPro" id="IPR017970">
    <property type="entry name" value="Homeobox_CS"/>
</dbReference>
<dbReference type="RefSeq" id="XP_016253729.1">
    <property type="nucleotide sequence ID" value="XM_016386801.1"/>
</dbReference>
<dbReference type="PROSITE" id="PS00027">
    <property type="entry name" value="HOMEOBOX_1"/>
    <property type="match status" value="1"/>
</dbReference>
<dbReference type="InterPro" id="IPR009057">
    <property type="entry name" value="Homeodomain-like_sf"/>
</dbReference>
<keyword evidence="10" id="KW-1185">Reference proteome</keyword>
<dbReference type="InterPro" id="IPR051000">
    <property type="entry name" value="Homeobox_DNA-bind_prot"/>
</dbReference>
<proteinExistence type="predicted"/>
<dbReference type="VEuPathDB" id="FungiDB:PV07_00358"/>
<dbReference type="PANTHER" id="PTHR24324:SF5">
    <property type="entry name" value="HEMATOPOIETICALLY-EXPRESSED HOMEOBOX PROTEIN HHEX"/>
    <property type="match status" value="1"/>
</dbReference>
<dbReference type="Gene3D" id="1.10.10.60">
    <property type="entry name" value="Homeodomain-like"/>
    <property type="match status" value="1"/>
</dbReference>
<feature type="compositionally biased region" description="Basic and acidic residues" evidence="7">
    <location>
        <begin position="1"/>
        <end position="10"/>
    </location>
</feature>
<dbReference type="Pfam" id="PF00046">
    <property type="entry name" value="Homeodomain"/>
    <property type="match status" value="1"/>
</dbReference>
<evidence type="ECO:0000313" key="9">
    <source>
        <dbReference type="EMBL" id="KIW33513.1"/>
    </source>
</evidence>
<keyword evidence="4 5" id="KW-0539">Nucleus</keyword>
<feature type="domain" description="Homeobox" evidence="8">
    <location>
        <begin position="72"/>
        <end position="132"/>
    </location>
</feature>
<dbReference type="Pfam" id="PF24818">
    <property type="entry name" value="PH_TRF2_HOY1"/>
    <property type="match status" value="1"/>
</dbReference>
<dbReference type="InterPro" id="IPR057939">
    <property type="entry name" value="TRF2_HOY1_PH"/>
</dbReference>
<dbReference type="STRING" id="569365.A0A0D2CQQ8"/>
<gene>
    <name evidence="9" type="ORF">PV07_00358</name>
</gene>
<dbReference type="CDD" id="cd00086">
    <property type="entry name" value="homeodomain"/>
    <property type="match status" value="1"/>
</dbReference>
<dbReference type="Proteomes" id="UP000054466">
    <property type="component" value="Unassembled WGS sequence"/>
</dbReference>